<feature type="compositionally biased region" description="Basic and acidic residues" evidence="1">
    <location>
        <begin position="454"/>
        <end position="463"/>
    </location>
</feature>
<feature type="compositionally biased region" description="Polar residues" evidence="1">
    <location>
        <begin position="444"/>
        <end position="453"/>
    </location>
</feature>
<accession>A0ABD0Y544</accession>
<feature type="compositionally biased region" description="Polar residues" evidence="1">
    <location>
        <begin position="674"/>
        <end position="686"/>
    </location>
</feature>
<feature type="region of interest" description="Disordered" evidence="1">
    <location>
        <begin position="221"/>
        <end position="298"/>
    </location>
</feature>
<dbReference type="EMBL" id="JBFDAA010000014">
    <property type="protein sequence ID" value="KAL1122109.1"/>
    <property type="molecule type" value="Genomic_DNA"/>
</dbReference>
<feature type="region of interest" description="Disordered" evidence="1">
    <location>
        <begin position="416"/>
        <end position="498"/>
    </location>
</feature>
<feature type="region of interest" description="Disordered" evidence="1">
    <location>
        <begin position="634"/>
        <end position="686"/>
    </location>
</feature>
<gene>
    <name evidence="2" type="ORF">AAG570_003515</name>
</gene>
<feature type="compositionally biased region" description="Polar residues" evidence="1">
    <location>
        <begin position="89"/>
        <end position="101"/>
    </location>
</feature>
<organism evidence="2 3">
    <name type="scientific">Ranatra chinensis</name>
    <dbReference type="NCBI Taxonomy" id="642074"/>
    <lineage>
        <taxon>Eukaryota</taxon>
        <taxon>Metazoa</taxon>
        <taxon>Ecdysozoa</taxon>
        <taxon>Arthropoda</taxon>
        <taxon>Hexapoda</taxon>
        <taxon>Insecta</taxon>
        <taxon>Pterygota</taxon>
        <taxon>Neoptera</taxon>
        <taxon>Paraneoptera</taxon>
        <taxon>Hemiptera</taxon>
        <taxon>Heteroptera</taxon>
        <taxon>Panheteroptera</taxon>
        <taxon>Nepomorpha</taxon>
        <taxon>Nepidae</taxon>
        <taxon>Ranatrinae</taxon>
        <taxon>Ranatra</taxon>
    </lineage>
</organism>
<feature type="compositionally biased region" description="Basic and acidic residues" evidence="1">
    <location>
        <begin position="642"/>
        <end position="652"/>
    </location>
</feature>
<evidence type="ECO:0000313" key="3">
    <source>
        <dbReference type="Proteomes" id="UP001558652"/>
    </source>
</evidence>
<feature type="compositionally biased region" description="Polar residues" evidence="1">
    <location>
        <begin position="221"/>
        <end position="269"/>
    </location>
</feature>
<comment type="caution">
    <text evidence="2">The sequence shown here is derived from an EMBL/GenBank/DDBJ whole genome shotgun (WGS) entry which is preliminary data.</text>
</comment>
<name>A0ABD0Y544_9HEMI</name>
<protein>
    <submittedName>
        <fullName evidence="2">Uncharacterized protein</fullName>
    </submittedName>
</protein>
<feature type="region of interest" description="Disordered" evidence="1">
    <location>
        <begin position="81"/>
        <end position="103"/>
    </location>
</feature>
<keyword evidence="3" id="KW-1185">Reference proteome</keyword>
<sequence length="760" mass="85327">MTTFRNPFKISRSLRGKFLLETNKPDITCFTYQLRTLFSSSFNSGKQSTFLAALPFPVEPKKKPDVSTANKLIYSPALQHKERKVPTTRGPSLSEDNSKFQQACPRTESINNAKSQNTKIAEANTIREKGNVPCHQRQQSYREVFLSRQTCTNQNNDPSNKGCAPMQENECQRTNTLRSPDLPNKKNKLQNIESAKTSLNNKTTPCIYTVTSQKLDVRNNAQTKITAPSNMTKLLDASENSSRDVNSYQKSRGQKTNAPHTVPSCATNVSRKESLFCNGAPSNHKDLSHKSPSPHQRTDLSNEIIRVMGIVEQIKSSQTAYAHSKTNILQEKNSRDDVIQVCIKEEEEFLNDPKSYKRNSSNELNAPQALLPQACTTCYDANAFSTTGKLQKAEFPAEKTKAAWEQRLMGVANLNSEAKPSKDSNLGRKAIHRPPQDAMPVVTSIDTLSSTQTEHTEKIHEFKSGNSPEEMSFPKDDDPNQIPDSFEENCPKKSRQPIDLIREMNSQEVNSSKERGLACNADRLHGEDFMSLKPETVSDEKEMIHFSKEEDLSCDKYPLTVGEPLDKMVFFQQKDFEQMPDRKPNLFQVVDSFTEDNPHLETDKSLVIDSSNGAELIGQVVMCQNEDEYRYSKSVFTNGKMRPQDKKNRESSSRSISSIGRGKAGPVKTRQAKNDTVSTTEAGGINPNISMWKTHLKPARKKAEDNPLAISDIGGIEVSIEGKEKVRSSVIRDYYKARCIQHEAITRKNRFGDDEDSSAS</sequence>
<dbReference type="AlphaFoldDB" id="A0ABD0Y544"/>
<reference evidence="2 3" key="1">
    <citation type="submission" date="2024-07" db="EMBL/GenBank/DDBJ databases">
        <title>Chromosome-level genome assembly of the water stick insect Ranatra chinensis (Heteroptera: Nepidae).</title>
        <authorList>
            <person name="Liu X."/>
        </authorList>
    </citation>
    <scope>NUCLEOTIDE SEQUENCE [LARGE SCALE GENOMIC DNA]</scope>
    <source>
        <strain evidence="2">Cailab_2021Rc</strain>
        <tissue evidence="2">Muscle</tissue>
    </source>
</reference>
<evidence type="ECO:0000256" key="1">
    <source>
        <dbReference type="SAM" id="MobiDB-lite"/>
    </source>
</evidence>
<proteinExistence type="predicted"/>
<evidence type="ECO:0000313" key="2">
    <source>
        <dbReference type="EMBL" id="KAL1122109.1"/>
    </source>
</evidence>
<dbReference type="Proteomes" id="UP001558652">
    <property type="component" value="Unassembled WGS sequence"/>
</dbReference>